<keyword evidence="4 6" id="KW-0808">Transferase</keyword>
<evidence type="ECO:0000313" key="9">
    <source>
        <dbReference type="Proteomes" id="UP000752292"/>
    </source>
</evidence>
<dbReference type="SUPFAM" id="SSF53383">
    <property type="entry name" value="PLP-dependent transferases"/>
    <property type="match status" value="1"/>
</dbReference>
<dbReference type="InterPro" id="IPR050596">
    <property type="entry name" value="AspAT/PAT-like"/>
</dbReference>
<evidence type="ECO:0000256" key="1">
    <source>
        <dbReference type="ARBA" id="ARBA00001933"/>
    </source>
</evidence>
<dbReference type="InterPro" id="IPR015422">
    <property type="entry name" value="PyrdxlP-dep_Trfase_small"/>
</dbReference>
<dbReference type="PROSITE" id="PS00105">
    <property type="entry name" value="AA_TRANSFER_CLASS_1"/>
    <property type="match status" value="1"/>
</dbReference>
<dbReference type="PANTHER" id="PTHR46383:SF1">
    <property type="entry name" value="ASPARTATE AMINOTRANSFERASE"/>
    <property type="match status" value="1"/>
</dbReference>
<dbReference type="Pfam" id="PF00155">
    <property type="entry name" value="Aminotran_1_2"/>
    <property type="match status" value="1"/>
</dbReference>
<dbReference type="CDD" id="cd00609">
    <property type="entry name" value="AAT_like"/>
    <property type="match status" value="1"/>
</dbReference>
<dbReference type="AlphaFoldDB" id="A0A932ZW25"/>
<proteinExistence type="inferred from homology"/>
<dbReference type="InterPro" id="IPR004838">
    <property type="entry name" value="NHTrfase_class1_PyrdxlP-BS"/>
</dbReference>
<organism evidence="8 9">
    <name type="scientific">Tectimicrobiota bacterium</name>
    <dbReference type="NCBI Taxonomy" id="2528274"/>
    <lineage>
        <taxon>Bacteria</taxon>
        <taxon>Pseudomonadati</taxon>
        <taxon>Nitrospinota/Tectimicrobiota group</taxon>
        <taxon>Candidatus Tectimicrobiota</taxon>
    </lineage>
</organism>
<reference evidence="8" key="1">
    <citation type="submission" date="2020-07" db="EMBL/GenBank/DDBJ databases">
        <title>Huge and variable diversity of episymbiotic CPR bacteria and DPANN archaea in groundwater ecosystems.</title>
        <authorList>
            <person name="He C.Y."/>
            <person name="Keren R."/>
            <person name="Whittaker M."/>
            <person name="Farag I.F."/>
            <person name="Doudna J."/>
            <person name="Cate J.H.D."/>
            <person name="Banfield J.F."/>
        </authorList>
    </citation>
    <scope>NUCLEOTIDE SEQUENCE</scope>
    <source>
        <strain evidence="8">NC_groundwater_1370_Ag_S-0.2um_69_93</strain>
    </source>
</reference>
<dbReference type="Gene3D" id="3.40.640.10">
    <property type="entry name" value="Type I PLP-dependent aspartate aminotransferase-like (Major domain)"/>
    <property type="match status" value="1"/>
</dbReference>
<evidence type="ECO:0000256" key="6">
    <source>
        <dbReference type="RuleBase" id="RU000481"/>
    </source>
</evidence>
<name>A0A932ZW25_UNCTE</name>
<evidence type="ECO:0000259" key="7">
    <source>
        <dbReference type="Pfam" id="PF00155"/>
    </source>
</evidence>
<dbReference type="InterPro" id="IPR015424">
    <property type="entry name" value="PyrdxlP-dep_Trfase"/>
</dbReference>
<dbReference type="FunFam" id="3.40.640.10:FF:000033">
    <property type="entry name" value="Aspartate aminotransferase"/>
    <property type="match status" value="1"/>
</dbReference>
<comment type="caution">
    <text evidence="8">The sequence shown here is derived from an EMBL/GenBank/DDBJ whole genome shotgun (WGS) entry which is preliminary data.</text>
</comment>
<comment type="similarity">
    <text evidence="2 6">Belongs to the class-I pyridoxal-phosphate-dependent aminotransferase family.</text>
</comment>
<evidence type="ECO:0000256" key="4">
    <source>
        <dbReference type="ARBA" id="ARBA00022679"/>
    </source>
</evidence>
<dbReference type="GO" id="GO:0008483">
    <property type="term" value="F:transaminase activity"/>
    <property type="evidence" value="ECO:0007669"/>
    <property type="project" value="UniProtKB-KW"/>
</dbReference>
<keyword evidence="3 6" id="KW-0032">Aminotransferase</keyword>
<gene>
    <name evidence="8" type="ORF">HY618_08650</name>
</gene>
<comment type="cofactor">
    <cofactor evidence="1 6">
        <name>pyridoxal 5'-phosphate</name>
        <dbReference type="ChEBI" id="CHEBI:597326"/>
    </cofactor>
</comment>
<dbReference type="InterPro" id="IPR015421">
    <property type="entry name" value="PyrdxlP-dep_Trfase_major"/>
</dbReference>
<evidence type="ECO:0000256" key="2">
    <source>
        <dbReference type="ARBA" id="ARBA00007441"/>
    </source>
</evidence>
<sequence>MRLAIRMSKLPPSPTLAMNAKAAELRAQGKDVISFAAGEPDFDTPDHIKEAAVQALKEGKTKYTEVRGVLPLREAVCDWVAEHKGLRYDPKRQVVVSVGGKQAVFNLLHVLLEEGDEVVIPAPIWVAYEPVAVLAGARVVLVQASEESGFKLTPGQLKRAITPRTKLVVLNSPCNPTGCVYTRRELEAIAQIVLASGAMVLSDEIYGKILYDGEEHVSIASLSPEMKARTLVLDGFSKTYAMTGWRLGYTLGPAPIIEAMDTLQSQSTSNAVTFAQWAGVAALRGPHGFLKGWVAEYDRRRRAVVEGLNAVEGLSALAPKGAFYVFPRVSGLFGRKGPAGPIRDSNGVGLYLLEHAQCACVPGIGFGDDAFIRLSYATSYENVEKGVERIRAAVGQLG</sequence>
<accession>A0A932ZW25</accession>
<dbReference type="EMBL" id="JACQRX010000377">
    <property type="protein sequence ID" value="MBI4252514.1"/>
    <property type="molecule type" value="Genomic_DNA"/>
</dbReference>
<dbReference type="PANTHER" id="PTHR46383">
    <property type="entry name" value="ASPARTATE AMINOTRANSFERASE"/>
    <property type="match status" value="1"/>
</dbReference>
<dbReference type="GO" id="GO:0030170">
    <property type="term" value="F:pyridoxal phosphate binding"/>
    <property type="evidence" value="ECO:0007669"/>
    <property type="project" value="InterPro"/>
</dbReference>
<dbReference type="InterPro" id="IPR004839">
    <property type="entry name" value="Aminotransferase_I/II_large"/>
</dbReference>
<dbReference type="Proteomes" id="UP000752292">
    <property type="component" value="Unassembled WGS sequence"/>
</dbReference>
<keyword evidence="5" id="KW-0663">Pyridoxal phosphate</keyword>
<dbReference type="Gene3D" id="3.90.1150.10">
    <property type="entry name" value="Aspartate Aminotransferase, domain 1"/>
    <property type="match status" value="1"/>
</dbReference>
<protein>
    <recommendedName>
        <fullName evidence="6">Aminotransferase</fullName>
        <ecNumber evidence="6">2.6.1.-</ecNumber>
    </recommendedName>
</protein>
<feature type="domain" description="Aminotransferase class I/classII large" evidence="7">
    <location>
        <begin position="30"/>
        <end position="390"/>
    </location>
</feature>
<dbReference type="EC" id="2.6.1.-" evidence="6"/>
<evidence type="ECO:0000256" key="5">
    <source>
        <dbReference type="ARBA" id="ARBA00022898"/>
    </source>
</evidence>
<evidence type="ECO:0000313" key="8">
    <source>
        <dbReference type="EMBL" id="MBI4252514.1"/>
    </source>
</evidence>
<dbReference type="GO" id="GO:0006520">
    <property type="term" value="P:amino acid metabolic process"/>
    <property type="evidence" value="ECO:0007669"/>
    <property type="project" value="InterPro"/>
</dbReference>
<evidence type="ECO:0000256" key="3">
    <source>
        <dbReference type="ARBA" id="ARBA00022576"/>
    </source>
</evidence>